<proteinExistence type="predicted"/>
<protein>
    <recommendedName>
        <fullName evidence="2">Lipoprotein</fullName>
    </recommendedName>
</protein>
<sequence>MKKILFFILVFIIIYSCWYKTEKYEKFTTDEITFAQNLKSYLTTQPKYFDYLDYLNDNKNKSSNLIKKDYYLNLINNKNLTVDDITKIM</sequence>
<evidence type="ECO:0008006" key="2">
    <source>
        <dbReference type="Google" id="ProtNLM"/>
    </source>
</evidence>
<accession>A0A6C0EDX3</accession>
<evidence type="ECO:0000313" key="1">
    <source>
        <dbReference type="EMBL" id="QHT26593.1"/>
    </source>
</evidence>
<dbReference type="AlphaFoldDB" id="A0A6C0EDX3"/>
<dbReference type="PROSITE" id="PS51257">
    <property type="entry name" value="PROKAR_LIPOPROTEIN"/>
    <property type="match status" value="1"/>
</dbReference>
<dbReference type="EMBL" id="MN739799">
    <property type="protein sequence ID" value="QHT26593.1"/>
    <property type="molecule type" value="Genomic_DNA"/>
</dbReference>
<organism evidence="1">
    <name type="scientific">viral metagenome</name>
    <dbReference type="NCBI Taxonomy" id="1070528"/>
    <lineage>
        <taxon>unclassified sequences</taxon>
        <taxon>metagenomes</taxon>
        <taxon>organismal metagenomes</taxon>
    </lineage>
</organism>
<reference evidence="1" key="1">
    <citation type="journal article" date="2020" name="Nature">
        <title>Giant virus diversity and host interactions through global metagenomics.</title>
        <authorList>
            <person name="Schulz F."/>
            <person name="Roux S."/>
            <person name="Paez-Espino D."/>
            <person name="Jungbluth S."/>
            <person name="Walsh D.A."/>
            <person name="Denef V.J."/>
            <person name="McMahon K.D."/>
            <person name="Konstantinidis K.T."/>
            <person name="Eloe-Fadrosh E.A."/>
            <person name="Kyrpides N.C."/>
            <person name="Woyke T."/>
        </authorList>
    </citation>
    <scope>NUCLEOTIDE SEQUENCE</scope>
    <source>
        <strain evidence="1">GVMAG-M-3300023179-2</strain>
    </source>
</reference>
<name>A0A6C0EDX3_9ZZZZ</name>